<proteinExistence type="predicted"/>
<comment type="caution">
    <text evidence="2">The sequence shown here is derived from an EMBL/GenBank/DDBJ whole genome shotgun (WGS) entry which is preliminary data.</text>
</comment>
<dbReference type="Proteomes" id="UP000447434">
    <property type="component" value="Chromosome 3"/>
</dbReference>
<evidence type="ECO:0000313" key="3">
    <source>
        <dbReference type="Proteomes" id="UP000447434"/>
    </source>
</evidence>
<keyword evidence="3" id="KW-1185">Reference proteome</keyword>
<dbReference type="AlphaFoldDB" id="A0A6A4QW92"/>
<protein>
    <submittedName>
        <fullName evidence="2">Uncharacterized protein</fullName>
    </submittedName>
</protein>
<dbReference type="EMBL" id="WOCE01000003">
    <property type="protein sequence ID" value="KAE9617702.1"/>
    <property type="molecule type" value="Genomic_DNA"/>
</dbReference>
<feature type="region of interest" description="Disordered" evidence="1">
    <location>
        <begin position="91"/>
        <end position="136"/>
    </location>
</feature>
<reference evidence="3" key="1">
    <citation type="journal article" date="2020" name="Nat. Commun.">
        <title>Genome sequence of the cluster root forming white lupin.</title>
        <authorList>
            <person name="Hufnagel B."/>
            <person name="Marques A."/>
            <person name="Soriano A."/>
            <person name="Marques L."/>
            <person name="Divol F."/>
            <person name="Doumas P."/>
            <person name="Sallet E."/>
            <person name="Mancinotti D."/>
            <person name="Carrere S."/>
            <person name="Marande W."/>
            <person name="Arribat S."/>
            <person name="Keller J."/>
            <person name="Huneau C."/>
            <person name="Blein T."/>
            <person name="Aime D."/>
            <person name="Laguerre M."/>
            <person name="Taylor J."/>
            <person name="Schubert V."/>
            <person name="Nelson M."/>
            <person name="Geu-Flores F."/>
            <person name="Crespi M."/>
            <person name="Gallardo-Guerrero K."/>
            <person name="Delaux P.-M."/>
            <person name="Salse J."/>
            <person name="Berges H."/>
            <person name="Guyot R."/>
            <person name="Gouzy J."/>
            <person name="Peret B."/>
        </authorList>
    </citation>
    <scope>NUCLEOTIDE SEQUENCE [LARGE SCALE GENOMIC DNA]</scope>
    <source>
        <strain evidence="3">cv. Amiga</strain>
    </source>
</reference>
<gene>
    <name evidence="2" type="ORF">Lalb_Chr03g0038131</name>
</gene>
<dbReference type="OrthoDB" id="1908779at2759"/>
<dbReference type="Pfam" id="PF11595">
    <property type="entry name" value="DUF3245"/>
    <property type="match status" value="1"/>
</dbReference>
<dbReference type="PANTHER" id="PTHR35741:SF1">
    <property type="entry name" value="FACTOR CWC22-LIKE PROTEIN, PUTATIVE (DUF3245)-RELATED"/>
    <property type="match status" value="1"/>
</dbReference>
<dbReference type="InterPro" id="IPR021641">
    <property type="entry name" value="DUF3245"/>
</dbReference>
<evidence type="ECO:0000313" key="2">
    <source>
        <dbReference type="EMBL" id="KAE9617702.1"/>
    </source>
</evidence>
<dbReference type="PANTHER" id="PTHR35741">
    <property type="entry name" value="FACTOR CWC22-LIKE PROTEIN, PUTATIVE (DUF3245)-RELATED"/>
    <property type="match status" value="1"/>
</dbReference>
<feature type="compositionally biased region" description="Acidic residues" evidence="1">
    <location>
        <begin position="100"/>
        <end position="110"/>
    </location>
</feature>
<sequence length="136" mass="14864">MSVAAKSKKISGSQIVKLDKALKLAEIWVNNMSQDADDGTTHADIEGRPVGLGLGAKVSRQSKVGPSDDPVERKLYAKLGAEKRKRVKIAEESTIGAKDDLDDNEDDEQEESRTTTFSKRKAIPLRSSILGNKKQK</sequence>
<name>A0A6A4QW92_LUPAL</name>
<organism evidence="2 3">
    <name type="scientific">Lupinus albus</name>
    <name type="common">White lupine</name>
    <name type="synonym">Lupinus termis</name>
    <dbReference type="NCBI Taxonomy" id="3870"/>
    <lineage>
        <taxon>Eukaryota</taxon>
        <taxon>Viridiplantae</taxon>
        <taxon>Streptophyta</taxon>
        <taxon>Embryophyta</taxon>
        <taxon>Tracheophyta</taxon>
        <taxon>Spermatophyta</taxon>
        <taxon>Magnoliopsida</taxon>
        <taxon>eudicotyledons</taxon>
        <taxon>Gunneridae</taxon>
        <taxon>Pentapetalae</taxon>
        <taxon>rosids</taxon>
        <taxon>fabids</taxon>
        <taxon>Fabales</taxon>
        <taxon>Fabaceae</taxon>
        <taxon>Papilionoideae</taxon>
        <taxon>50 kb inversion clade</taxon>
        <taxon>genistoids sensu lato</taxon>
        <taxon>core genistoids</taxon>
        <taxon>Genisteae</taxon>
        <taxon>Lupinus</taxon>
    </lineage>
</organism>
<evidence type="ECO:0000256" key="1">
    <source>
        <dbReference type="SAM" id="MobiDB-lite"/>
    </source>
</evidence>
<accession>A0A6A4QW92</accession>